<evidence type="ECO:0000313" key="3">
    <source>
        <dbReference type="Proteomes" id="UP001156870"/>
    </source>
</evidence>
<dbReference type="SUPFAM" id="SSF48452">
    <property type="entry name" value="TPR-like"/>
    <property type="match status" value="1"/>
</dbReference>
<dbReference type="Pfam" id="PF14559">
    <property type="entry name" value="TPR_19"/>
    <property type="match status" value="1"/>
</dbReference>
<reference evidence="2 3" key="1">
    <citation type="journal article" date="2014" name="Int. J. Syst. Evol. Microbiol.">
        <title>Complete genome sequence of Corynebacterium casei LMG S-19264T (=DSM 44701T), isolated from a smear-ripened cheese.</title>
        <authorList>
            <consortium name="US DOE Joint Genome Institute (JGI-PGF)"/>
            <person name="Walter F."/>
            <person name="Albersmeier A."/>
            <person name="Kalinowski J."/>
            <person name="Ruckert C."/>
        </authorList>
    </citation>
    <scope>NUCLEOTIDE SEQUENCE [LARGE SCALE GENOMIC DNA]</scope>
    <source>
        <strain evidence="2 3">NBRC 110095</strain>
    </source>
</reference>
<evidence type="ECO:0008006" key="4">
    <source>
        <dbReference type="Google" id="ProtNLM"/>
    </source>
</evidence>
<feature type="region of interest" description="Disordered" evidence="1">
    <location>
        <begin position="30"/>
        <end position="77"/>
    </location>
</feature>
<feature type="compositionally biased region" description="Basic and acidic residues" evidence="1">
    <location>
        <begin position="36"/>
        <end position="46"/>
    </location>
</feature>
<name>A0AA37T910_9GAMM</name>
<accession>A0AA37T910</accession>
<dbReference type="Proteomes" id="UP001156870">
    <property type="component" value="Unassembled WGS sequence"/>
</dbReference>
<evidence type="ECO:0000313" key="2">
    <source>
        <dbReference type="EMBL" id="GLS27871.1"/>
    </source>
</evidence>
<protein>
    <recommendedName>
        <fullName evidence="4">Tetratricopeptide repeat protein</fullName>
    </recommendedName>
</protein>
<keyword evidence="3" id="KW-1185">Reference proteome</keyword>
<proteinExistence type="predicted"/>
<dbReference type="EMBL" id="BSPD01000092">
    <property type="protein sequence ID" value="GLS27871.1"/>
    <property type="molecule type" value="Genomic_DNA"/>
</dbReference>
<gene>
    <name evidence="2" type="ORF">GCM10007877_35900</name>
</gene>
<evidence type="ECO:0000256" key="1">
    <source>
        <dbReference type="SAM" id="MobiDB-lite"/>
    </source>
</evidence>
<dbReference type="AlphaFoldDB" id="A0AA37T910"/>
<comment type="caution">
    <text evidence="2">The sequence shown here is derived from an EMBL/GenBank/DDBJ whole genome shotgun (WGS) entry which is preliminary data.</text>
</comment>
<organism evidence="2 3">
    <name type="scientific">Marinibactrum halimedae</name>
    <dbReference type="NCBI Taxonomy" id="1444977"/>
    <lineage>
        <taxon>Bacteria</taxon>
        <taxon>Pseudomonadati</taxon>
        <taxon>Pseudomonadota</taxon>
        <taxon>Gammaproteobacteria</taxon>
        <taxon>Cellvibrionales</taxon>
        <taxon>Cellvibrionaceae</taxon>
        <taxon>Marinibactrum</taxon>
    </lineage>
</organism>
<dbReference type="Gene3D" id="1.25.40.10">
    <property type="entry name" value="Tetratricopeptide repeat domain"/>
    <property type="match status" value="1"/>
</dbReference>
<dbReference type="InterPro" id="IPR011990">
    <property type="entry name" value="TPR-like_helical_dom_sf"/>
</dbReference>
<sequence length="163" mass="17801">MAVLVGFLSACAHSPSAPVVNSVPGEVQGVVEYPAESDRKSHDRQTQSESNTSVQDAYERPTAPPVEQPSVAPSVAPKGAVKSLYDRARHAQSESRWSDAIALAERGLRINRKQSELYLILSESYLAQGNEDQARAFAEQGMRYTEKRSAVGTRLQSIISKNE</sequence>